<dbReference type="Proteomes" id="UP000886998">
    <property type="component" value="Unassembled WGS sequence"/>
</dbReference>
<dbReference type="InterPro" id="IPR008042">
    <property type="entry name" value="Retrotrans_Pao"/>
</dbReference>
<keyword evidence="1" id="KW-0695">RNA-directed DNA polymerase</keyword>
<dbReference type="PANTHER" id="PTHR47331:SF1">
    <property type="entry name" value="GAG-LIKE PROTEIN"/>
    <property type="match status" value="1"/>
</dbReference>
<evidence type="ECO:0000313" key="1">
    <source>
        <dbReference type="EMBL" id="GFY51041.1"/>
    </source>
</evidence>
<comment type="caution">
    <text evidence="1">The sequence shown here is derived from an EMBL/GenBank/DDBJ whole genome shotgun (WGS) entry which is preliminary data.</text>
</comment>
<dbReference type="OrthoDB" id="6505652at2759"/>
<evidence type="ECO:0000313" key="2">
    <source>
        <dbReference type="Proteomes" id="UP000886998"/>
    </source>
</evidence>
<keyword evidence="2" id="KW-1185">Reference proteome</keyword>
<organism evidence="1 2">
    <name type="scientific">Trichonephila inaurata madagascariensis</name>
    <dbReference type="NCBI Taxonomy" id="2747483"/>
    <lineage>
        <taxon>Eukaryota</taxon>
        <taxon>Metazoa</taxon>
        <taxon>Ecdysozoa</taxon>
        <taxon>Arthropoda</taxon>
        <taxon>Chelicerata</taxon>
        <taxon>Arachnida</taxon>
        <taxon>Araneae</taxon>
        <taxon>Araneomorphae</taxon>
        <taxon>Entelegynae</taxon>
        <taxon>Araneoidea</taxon>
        <taxon>Nephilidae</taxon>
        <taxon>Trichonephila</taxon>
        <taxon>Trichonephila inaurata</taxon>
    </lineage>
</organism>
<name>A0A8X6XFX2_9ARAC</name>
<dbReference type="EMBL" id="BMAV01007862">
    <property type="protein sequence ID" value="GFY51041.1"/>
    <property type="molecule type" value="Genomic_DNA"/>
</dbReference>
<dbReference type="Gene3D" id="2.40.70.10">
    <property type="entry name" value="Acid Proteases"/>
    <property type="match status" value="1"/>
</dbReference>
<gene>
    <name evidence="1" type="primary">X975_15193</name>
    <name evidence="1" type="ORF">TNIN_311411</name>
</gene>
<proteinExistence type="predicted"/>
<dbReference type="AlphaFoldDB" id="A0A8X6XFX2"/>
<keyword evidence="1" id="KW-0808">Transferase</keyword>
<accession>A0A8X6XFX2</accession>
<reference evidence="1" key="1">
    <citation type="submission" date="2020-08" db="EMBL/GenBank/DDBJ databases">
        <title>Multicomponent nature underlies the extraordinary mechanical properties of spider dragline silk.</title>
        <authorList>
            <person name="Kono N."/>
            <person name="Nakamura H."/>
            <person name="Mori M."/>
            <person name="Yoshida Y."/>
            <person name="Ohtoshi R."/>
            <person name="Malay A.D."/>
            <person name="Moran D.A.P."/>
            <person name="Tomita M."/>
            <person name="Numata K."/>
            <person name="Arakawa K."/>
        </authorList>
    </citation>
    <scope>NUCLEOTIDE SEQUENCE</scope>
</reference>
<dbReference type="PANTHER" id="PTHR47331">
    <property type="entry name" value="PHD-TYPE DOMAIN-CONTAINING PROTEIN"/>
    <property type="match status" value="1"/>
</dbReference>
<sequence length="553" mass="62758">MKNAAGRIRVDLSELYDLLESKLMALESLGRTKEKFAEFLEPLVESCLPETVLRAWERSRSVEDSSPQDSARSLNKLLCFLRNEVQNEEMIKLARTGLGVSRVSHPGSQPDEPDCSTAAALVNFQDNSDRESAKSNDENTVVSSSVLSNQSVINETVYLQTLVLKIEHNGKELKVRTILDSGSQKSYISERVIKLLKLRPKSKQTIVHDTYAHSVKVLSQKKICGFVPKIVDLYTLKELKEKNITLSDLETKEHDIELLLGADVIGNILTGNSLKLSSGVIVVQTKFGYTVIGKTNTIYNNLYSNVVSLHCANFTVTDLWNLDAIGITDPTEDAKHAHSDFLNQFKENLSVLPDGRFRLYPIGLSSDIDKEFLQLSIIPEHRDYLRFFLPTVKETKIYRHCRVVFGICSSPFQLSACIDHLENSPAHFDDVTQKLKHSFYVDNCVTGVSDIQEQENFIVKAIEVMAKGCFNLRGEGEISKRNVLAMVHKIFDPLGILSPTHTTMLPKKLLQEAWKLKLKWDDPLPENIQKTFRKWRDETQYLEKIDIPRYVER</sequence>
<dbReference type="GO" id="GO:0003964">
    <property type="term" value="F:RNA-directed DNA polymerase activity"/>
    <property type="evidence" value="ECO:0007669"/>
    <property type="project" value="UniProtKB-KW"/>
</dbReference>
<protein>
    <submittedName>
        <fullName evidence="1">Putative RNA-directed DNA polymerase from transposon X-element</fullName>
    </submittedName>
</protein>
<dbReference type="InterPro" id="IPR021109">
    <property type="entry name" value="Peptidase_aspartic_dom_sf"/>
</dbReference>
<dbReference type="Pfam" id="PF05380">
    <property type="entry name" value="Peptidase_A17"/>
    <property type="match status" value="1"/>
</dbReference>
<keyword evidence="1" id="KW-0548">Nucleotidyltransferase</keyword>